<comment type="caution">
    <text evidence="2">The sequence shown here is derived from an EMBL/GenBank/DDBJ whole genome shotgun (WGS) entry which is preliminary data.</text>
</comment>
<evidence type="ECO:0000256" key="1">
    <source>
        <dbReference type="SAM" id="Phobius"/>
    </source>
</evidence>
<dbReference type="AlphaFoldDB" id="C0XGN1"/>
<dbReference type="Proteomes" id="UP000003752">
    <property type="component" value="Unassembled WGS sequence"/>
</dbReference>
<protein>
    <submittedName>
        <fullName evidence="2">Uncharacterized protein</fullName>
    </submittedName>
</protein>
<sequence length="79" mass="9142">MVDAFNMYYLNDSLYSRWLAQVFTMKKILITIGFSTMLIGVIIFKQNQKFSFKDPYKLFAIFIGIAIIFLSTCVIILGL</sequence>
<keyword evidence="1" id="KW-1133">Transmembrane helix</keyword>
<name>C0XGN1_LENH9</name>
<reference evidence="2 3" key="1">
    <citation type="submission" date="2009-01" db="EMBL/GenBank/DDBJ databases">
        <authorList>
            <person name="Qin X."/>
            <person name="Bachman B."/>
            <person name="Battles P."/>
            <person name="Bell A."/>
            <person name="Bess C."/>
            <person name="Bickham C."/>
            <person name="Chaboub L."/>
            <person name="Chen D."/>
            <person name="Coyle M."/>
            <person name="Deiros D.R."/>
            <person name="Dinh H."/>
            <person name="Forbes L."/>
            <person name="Fowler G."/>
            <person name="Francisco L."/>
            <person name="Fu Q."/>
            <person name="Gubbala S."/>
            <person name="Hale W."/>
            <person name="Han Y."/>
            <person name="Hemphill L."/>
            <person name="Highlander S.K."/>
            <person name="Hirani K."/>
            <person name="Hogues M."/>
            <person name="Jackson L."/>
            <person name="Jakkamsetti A."/>
            <person name="Javaid M."/>
            <person name="Jiang H."/>
            <person name="Korchina V."/>
            <person name="Kovar C."/>
            <person name="Lara F."/>
            <person name="Lee S."/>
            <person name="Mata R."/>
            <person name="Mathew T."/>
            <person name="Moen C."/>
            <person name="Morales K."/>
            <person name="Munidasa M."/>
            <person name="Nazareth L."/>
            <person name="Ngo R."/>
            <person name="Nguyen L."/>
            <person name="Okwuonu G."/>
            <person name="Ongeri F."/>
            <person name="Patil S."/>
            <person name="Petrosino J."/>
            <person name="Pham C."/>
            <person name="Pham P."/>
            <person name="Pu L.-L."/>
            <person name="Puazo M."/>
            <person name="Raj R."/>
            <person name="Reid J."/>
            <person name="Rouhana J."/>
            <person name="Saada N."/>
            <person name="Shang Y."/>
            <person name="Simmons D."/>
            <person name="Thornton R."/>
            <person name="Warren J."/>
            <person name="Weissenberger G."/>
            <person name="Zhang J."/>
            <person name="Zhang L."/>
            <person name="Zhou C."/>
            <person name="Zhu D."/>
            <person name="Muzny D."/>
            <person name="Worley K."/>
            <person name="Gibbs R."/>
        </authorList>
    </citation>
    <scope>NUCLEOTIDE SEQUENCE [LARGE SCALE GENOMIC DNA]</scope>
    <source>
        <strain evidence="3">ATCC 8290 / DSM 20176 / CCUG 30140 / JCM 1155 / KCTC 3500 / NBRC 15886 / NCIMB 8040 / NRRL B-1843 / 9</strain>
    </source>
</reference>
<feature type="transmembrane region" description="Helical" evidence="1">
    <location>
        <begin position="20"/>
        <end position="44"/>
    </location>
</feature>
<dbReference type="EMBL" id="ACGP01000088">
    <property type="protein sequence ID" value="EEI25443.1"/>
    <property type="molecule type" value="Genomic_DNA"/>
</dbReference>
<accession>C0XGN1</accession>
<evidence type="ECO:0000313" key="3">
    <source>
        <dbReference type="Proteomes" id="UP000003752"/>
    </source>
</evidence>
<keyword evidence="1" id="KW-0472">Membrane</keyword>
<dbReference type="PATRIC" id="fig|1423757.3.peg.2615"/>
<feature type="transmembrane region" description="Helical" evidence="1">
    <location>
        <begin position="56"/>
        <end position="77"/>
    </location>
</feature>
<proteinExistence type="predicted"/>
<gene>
    <name evidence="2" type="ORF">HMPREF0519_0392</name>
</gene>
<evidence type="ECO:0000313" key="2">
    <source>
        <dbReference type="EMBL" id="EEI25443.1"/>
    </source>
</evidence>
<keyword evidence="1" id="KW-0812">Transmembrane</keyword>
<keyword evidence="3" id="KW-1185">Reference proteome</keyword>
<organism evidence="2 3">
    <name type="scientific">Lentilactobacillus hilgardii (strain ATCC 8290 / DSM 20176 / CCUG 30140 / JCM 1155 / KCTC 3500 / NBRC 15886 / NCIMB 8040 / NRRL B-1843 / 9)</name>
    <dbReference type="NCBI Taxonomy" id="1423757"/>
    <lineage>
        <taxon>Bacteria</taxon>
        <taxon>Bacillati</taxon>
        <taxon>Bacillota</taxon>
        <taxon>Bacilli</taxon>
        <taxon>Lactobacillales</taxon>
        <taxon>Lactobacillaceae</taxon>
        <taxon>Lentilactobacillus</taxon>
    </lineage>
</organism>
<dbReference type="HOGENOM" id="CLU_2601539_0_0_9"/>